<protein>
    <recommendedName>
        <fullName evidence="3">Transposase IS30-like HTH domain-containing protein</fullName>
    </recommendedName>
</protein>
<dbReference type="AlphaFoldDB" id="A0A673FSC5"/>
<proteinExistence type="predicted"/>
<evidence type="ECO:0000313" key="1">
    <source>
        <dbReference type="Ensembl" id="ENSSRHP00000002085.1"/>
    </source>
</evidence>
<dbReference type="InterPro" id="IPR009057">
    <property type="entry name" value="Homeodomain-like_sf"/>
</dbReference>
<dbReference type="SUPFAM" id="SSF46689">
    <property type="entry name" value="Homeodomain-like"/>
    <property type="match status" value="1"/>
</dbReference>
<reference evidence="1" key="2">
    <citation type="submission" date="2025-09" db="UniProtKB">
        <authorList>
            <consortium name="Ensembl"/>
        </authorList>
    </citation>
    <scope>IDENTIFICATION</scope>
</reference>
<keyword evidence="2" id="KW-1185">Reference proteome</keyword>
<reference evidence="1" key="1">
    <citation type="submission" date="2025-08" db="UniProtKB">
        <authorList>
            <consortium name="Ensembl"/>
        </authorList>
    </citation>
    <scope>IDENTIFICATION</scope>
</reference>
<organism evidence="1 2">
    <name type="scientific">Sinocyclocheilus rhinocerous</name>
    <dbReference type="NCBI Taxonomy" id="307959"/>
    <lineage>
        <taxon>Eukaryota</taxon>
        <taxon>Metazoa</taxon>
        <taxon>Chordata</taxon>
        <taxon>Craniata</taxon>
        <taxon>Vertebrata</taxon>
        <taxon>Euteleostomi</taxon>
        <taxon>Actinopterygii</taxon>
        <taxon>Neopterygii</taxon>
        <taxon>Teleostei</taxon>
        <taxon>Ostariophysi</taxon>
        <taxon>Cypriniformes</taxon>
        <taxon>Cyprinidae</taxon>
        <taxon>Cyprininae</taxon>
        <taxon>Sinocyclocheilus</taxon>
    </lineage>
</organism>
<dbReference type="Proteomes" id="UP000472270">
    <property type="component" value="Unassembled WGS sequence"/>
</dbReference>
<evidence type="ECO:0000313" key="2">
    <source>
        <dbReference type="Proteomes" id="UP000472270"/>
    </source>
</evidence>
<evidence type="ECO:0008006" key="3">
    <source>
        <dbReference type="Google" id="ProtNLM"/>
    </source>
</evidence>
<sequence>MGEKQAIVKLREDGESIRAIAQTLAQASTTIWNVLRKKETTGVLSNRPRTGRPRKTSAVDDRNIVTAVKKDPKTTVSDISKNLQRAGYSNCHQFSYYFVLRIMYKHLLCKRILQGSTKRKTNDSSYFLLLLL</sequence>
<accession>A0A673FSC5</accession>
<name>A0A673FSC5_9TELE</name>
<dbReference type="Ensembl" id="ENSSRHT00000002167.1">
    <property type="protein sequence ID" value="ENSSRHP00000002085.1"/>
    <property type="gene ID" value="ENSSRHG00000001460.1"/>
</dbReference>